<reference evidence="3 4" key="1">
    <citation type="journal article" date="2014" name="Int. J. Syst. Evol. Microbiol.">
        <title>Complete genome sequence of Corynebacterium casei LMG S-19264T (=DSM 44701T), isolated from a smear-ripened cheese.</title>
        <authorList>
            <consortium name="US DOE Joint Genome Institute (JGI-PGF)"/>
            <person name="Walter F."/>
            <person name="Albersmeier A."/>
            <person name="Kalinowski J."/>
            <person name="Ruckert C."/>
        </authorList>
    </citation>
    <scope>NUCLEOTIDE SEQUENCE [LARGE SCALE GENOMIC DNA]</scope>
    <source>
        <strain evidence="3 4">CGMCC 1.12976</strain>
    </source>
</reference>
<proteinExistence type="predicted"/>
<dbReference type="Proteomes" id="UP000598775">
    <property type="component" value="Unassembled WGS sequence"/>
</dbReference>
<organism evidence="3 4">
    <name type="scientific">Subtercola lobariae</name>
    <dbReference type="NCBI Taxonomy" id="1588641"/>
    <lineage>
        <taxon>Bacteria</taxon>
        <taxon>Bacillati</taxon>
        <taxon>Actinomycetota</taxon>
        <taxon>Actinomycetes</taxon>
        <taxon>Micrococcales</taxon>
        <taxon>Microbacteriaceae</taxon>
        <taxon>Subtercola</taxon>
    </lineage>
</organism>
<feature type="transmembrane region" description="Helical" evidence="1">
    <location>
        <begin position="59"/>
        <end position="78"/>
    </location>
</feature>
<gene>
    <name evidence="3" type="ORF">GCM10011399_22390</name>
</gene>
<protein>
    <recommendedName>
        <fullName evidence="2">YdbS-like PH domain-containing protein</fullName>
    </recommendedName>
</protein>
<keyword evidence="1" id="KW-0812">Transmembrane</keyword>
<comment type="caution">
    <text evidence="3">The sequence shown here is derived from an EMBL/GenBank/DDBJ whole genome shotgun (WGS) entry which is preliminary data.</text>
</comment>
<dbReference type="EMBL" id="BMGP01000004">
    <property type="protein sequence ID" value="GGF28778.1"/>
    <property type="molecule type" value="Genomic_DNA"/>
</dbReference>
<dbReference type="InterPro" id="IPR005182">
    <property type="entry name" value="YdbS-like_PH"/>
</dbReference>
<evidence type="ECO:0000313" key="3">
    <source>
        <dbReference type="EMBL" id="GGF28778.1"/>
    </source>
</evidence>
<accession>A0A917EZE6</accession>
<keyword evidence="1" id="KW-1133">Transmembrane helix</keyword>
<dbReference type="PANTHER" id="PTHR34473">
    <property type="entry name" value="UPF0699 TRANSMEMBRANE PROTEIN YDBS"/>
    <property type="match status" value="1"/>
</dbReference>
<evidence type="ECO:0000259" key="2">
    <source>
        <dbReference type="Pfam" id="PF03703"/>
    </source>
</evidence>
<evidence type="ECO:0000313" key="4">
    <source>
        <dbReference type="Proteomes" id="UP000598775"/>
    </source>
</evidence>
<dbReference type="AlphaFoldDB" id="A0A917EZE6"/>
<keyword evidence="1" id="KW-0472">Membrane</keyword>
<name>A0A917EZE6_9MICO</name>
<dbReference type="PANTHER" id="PTHR34473:SF3">
    <property type="entry name" value="TRANSMEMBRANE PROTEIN-RELATED"/>
    <property type="match status" value="1"/>
</dbReference>
<feature type="transmembrane region" description="Helical" evidence="1">
    <location>
        <begin position="30"/>
        <end position="53"/>
    </location>
</feature>
<dbReference type="Pfam" id="PF03703">
    <property type="entry name" value="bPH_2"/>
    <property type="match status" value="1"/>
</dbReference>
<feature type="domain" description="YdbS-like PH" evidence="2">
    <location>
        <begin position="83"/>
        <end position="160"/>
    </location>
</feature>
<evidence type="ECO:0000256" key="1">
    <source>
        <dbReference type="SAM" id="Phobius"/>
    </source>
</evidence>
<keyword evidence="4" id="KW-1185">Reference proteome</keyword>
<sequence>MSKTTDSRRLSAARFEEPGSDWQRVSPKYVAVEIAASLVTGVIFAAISVFFIVVVGWWFGWWMLGASILIALILLVVAPRRARAIGYQLRADDLLMRRGIMFFRVVAVPYGRMQLIDVNRGPLGRLLGLSDLKFVTAAATTAVSIPGLPEAVADELRDRLVALAETRRSGL</sequence>
<dbReference type="RefSeq" id="WP_229715258.1">
    <property type="nucleotide sequence ID" value="NZ_BMGP01000004.1"/>
</dbReference>